<gene>
    <name evidence="1" type="ORF">LuPra_03364</name>
</gene>
<name>A0A143PP31_LUTPR</name>
<proteinExistence type="predicted"/>
<reference evidence="2" key="2">
    <citation type="submission" date="2016-04" db="EMBL/GenBank/DDBJ databases">
        <title>First Complete Genome Sequence of a Subdivision 6 Acidobacterium.</title>
        <authorList>
            <person name="Huang S."/>
            <person name="Vieira S."/>
            <person name="Bunk B."/>
            <person name="Riedel T."/>
            <person name="Sproeer C."/>
            <person name="Overmann J."/>
        </authorList>
    </citation>
    <scope>NUCLEOTIDE SEQUENCE [LARGE SCALE GENOMIC DNA]</scope>
    <source>
        <strain evidence="2">DSM 100886 HEG_-6_39</strain>
    </source>
</reference>
<protein>
    <submittedName>
        <fullName evidence="1">Uncharacterized protein</fullName>
    </submittedName>
</protein>
<evidence type="ECO:0000313" key="1">
    <source>
        <dbReference type="EMBL" id="AMY10136.1"/>
    </source>
</evidence>
<dbReference type="Proteomes" id="UP000076079">
    <property type="component" value="Chromosome"/>
</dbReference>
<accession>A0A143PP31</accession>
<dbReference type="KEGG" id="abac:LuPra_03364"/>
<organism evidence="1 2">
    <name type="scientific">Luteitalea pratensis</name>
    <dbReference type="NCBI Taxonomy" id="1855912"/>
    <lineage>
        <taxon>Bacteria</taxon>
        <taxon>Pseudomonadati</taxon>
        <taxon>Acidobacteriota</taxon>
        <taxon>Vicinamibacteria</taxon>
        <taxon>Vicinamibacterales</taxon>
        <taxon>Vicinamibacteraceae</taxon>
        <taxon>Luteitalea</taxon>
    </lineage>
</organism>
<evidence type="ECO:0000313" key="2">
    <source>
        <dbReference type="Proteomes" id="UP000076079"/>
    </source>
</evidence>
<dbReference type="AlphaFoldDB" id="A0A143PP31"/>
<reference evidence="1 2" key="1">
    <citation type="journal article" date="2016" name="Genome Announc.">
        <title>First Complete Genome Sequence of a Subdivision 6 Acidobacterium Strain.</title>
        <authorList>
            <person name="Huang S."/>
            <person name="Vieira S."/>
            <person name="Bunk B."/>
            <person name="Riedel T."/>
            <person name="Sproer C."/>
            <person name="Overmann J."/>
        </authorList>
    </citation>
    <scope>NUCLEOTIDE SEQUENCE [LARGE SCALE GENOMIC DNA]</scope>
    <source>
        <strain evidence="2">DSM 100886 HEG_-6_39</strain>
    </source>
</reference>
<dbReference type="EMBL" id="CP015136">
    <property type="protein sequence ID" value="AMY10136.1"/>
    <property type="molecule type" value="Genomic_DNA"/>
</dbReference>
<keyword evidence="2" id="KW-1185">Reference proteome</keyword>
<sequence length="37" mass="4042">MAKRRSGPTMVQKAIAEAVEDAIVRRLSRSQKTSVVA</sequence>